<dbReference type="InterPro" id="IPR036396">
    <property type="entry name" value="Cyt_P450_sf"/>
</dbReference>
<dbReference type="PRINTS" id="PR00385">
    <property type="entry name" value="P450"/>
</dbReference>
<keyword evidence="3 6" id="KW-0479">Metal-binding</keyword>
<organism evidence="8 9">
    <name type="scientific">Escallonia herrerae</name>
    <dbReference type="NCBI Taxonomy" id="1293975"/>
    <lineage>
        <taxon>Eukaryota</taxon>
        <taxon>Viridiplantae</taxon>
        <taxon>Streptophyta</taxon>
        <taxon>Embryophyta</taxon>
        <taxon>Tracheophyta</taxon>
        <taxon>Spermatophyta</taxon>
        <taxon>Magnoliopsida</taxon>
        <taxon>eudicotyledons</taxon>
        <taxon>Gunneridae</taxon>
        <taxon>Pentapetalae</taxon>
        <taxon>asterids</taxon>
        <taxon>campanulids</taxon>
        <taxon>Escalloniales</taxon>
        <taxon>Escalloniaceae</taxon>
        <taxon>Escallonia</taxon>
    </lineage>
</organism>
<evidence type="ECO:0008006" key="10">
    <source>
        <dbReference type="Google" id="ProtNLM"/>
    </source>
</evidence>
<dbReference type="GO" id="GO:0006629">
    <property type="term" value="P:lipid metabolic process"/>
    <property type="evidence" value="ECO:0007669"/>
    <property type="project" value="UniProtKB-ARBA"/>
</dbReference>
<keyword evidence="7" id="KW-0503">Monooxygenase</keyword>
<dbReference type="SUPFAM" id="SSF48264">
    <property type="entry name" value="Cytochrome P450"/>
    <property type="match status" value="1"/>
</dbReference>
<dbReference type="GO" id="GO:0004497">
    <property type="term" value="F:monooxygenase activity"/>
    <property type="evidence" value="ECO:0007669"/>
    <property type="project" value="UniProtKB-KW"/>
</dbReference>
<evidence type="ECO:0000256" key="2">
    <source>
        <dbReference type="ARBA" id="ARBA00010617"/>
    </source>
</evidence>
<evidence type="ECO:0000256" key="5">
    <source>
        <dbReference type="ARBA" id="ARBA00023004"/>
    </source>
</evidence>
<accession>A0AA88W0L7</accession>
<dbReference type="GO" id="GO:0016705">
    <property type="term" value="F:oxidoreductase activity, acting on paired donors, with incorporation or reduction of molecular oxygen"/>
    <property type="evidence" value="ECO:0007669"/>
    <property type="project" value="InterPro"/>
</dbReference>
<evidence type="ECO:0000256" key="1">
    <source>
        <dbReference type="ARBA" id="ARBA00001971"/>
    </source>
</evidence>
<proteinExistence type="inferred from homology"/>
<evidence type="ECO:0000313" key="8">
    <source>
        <dbReference type="EMBL" id="KAK3017198.1"/>
    </source>
</evidence>
<dbReference type="InterPro" id="IPR002401">
    <property type="entry name" value="Cyt_P450_E_grp-I"/>
</dbReference>
<dbReference type="InterPro" id="IPR001128">
    <property type="entry name" value="Cyt_P450"/>
</dbReference>
<keyword evidence="9" id="KW-1185">Reference proteome</keyword>
<dbReference type="Pfam" id="PF00067">
    <property type="entry name" value="p450"/>
    <property type="match status" value="1"/>
</dbReference>
<keyword evidence="4 7" id="KW-0560">Oxidoreductase</keyword>
<keyword evidence="5 6" id="KW-0408">Iron</keyword>
<evidence type="ECO:0000256" key="4">
    <source>
        <dbReference type="ARBA" id="ARBA00023002"/>
    </source>
</evidence>
<keyword evidence="6 7" id="KW-0349">Heme</keyword>
<dbReference type="PANTHER" id="PTHR24296">
    <property type="entry name" value="CYTOCHROME P450"/>
    <property type="match status" value="1"/>
</dbReference>
<dbReference type="GO" id="GO:0005506">
    <property type="term" value="F:iron ion binding"/>
    <property type="evidence" value="ECO:0007669"/>
    <property type="project" value="InterPro"/>
</dbReference>
<dbReference type="PRINTS" id="PR00463">
    <property type="entry name" value="EP450I"/>
</dbReference>
<comment type="similarity">
    <text evidence="2 7">Belongs to the cytochrome P450 family.</text>
</comment>
<dbReference type="GO" id="GO:0020037">
    <property type="term" value="F:heme binding"/>
    <property type="evidence" value="ECO:0007669"/>
    <property type="project" value="InterPro"/>
</dbReference>
<name>A0AA88W0L7_9ASTE</name>
<gene>
    <name evidence="8" type="ORF">RJ639_007753</name>
</gene>
<dbReference type="EMBL" id="JAVXUP010001017">
    <property type="protein sequence ID" value="KAK3017198.1"/>
    <property type="molecule type" value="Genomic_DNA"/>
</dbReference>
<dbReference type="AlphaFoldDB" id="A0AA88W0L7"/>
<feature type="binding site" description="axial binding residue" evidence="6">
    <location>
        <position position="149"/>
    </location>
    <ligand>
        <name>heme</name>
        <dbReference type="ChEBI" id="CHEBI:30413"/>
    </ligand>
    <ligandPart>
        <name>Fe</name>
        <dbReference type="ChEBI" id="CHEBI:18248"/>
    </ligandPart>
</feature>
<evidence type="ECO:0000313" key="9">
    <source>
        <dbReference type="Proteomes" id="UP001188597"/>
    </source>
</evidence>
<dbReference type="Gene3D" id="1.10.630.10">
    <property type="entry name" value="Cytochrome P450"/>
    <property type="match status" value="1"/>
</dbReference>
<dbReference type="InterPro" id="IPR017972">
    <property type="entry name" value="Cyt_P450_CS"/>
</dbReference>
<sequence length="203" mass="23473">MVAGRDTTSSGLTWFLWLVLTHREVEVKIREELKASIPEEAVEKSRLFNVEELSKLVYLHAVLCEALRLYPPVPFRHKAPVKRDILSSGHHVHPKMKILFSPYAMGRMESIWGKDFLEFRPERWISERGMVKHDPSYKFLVFNAGPRTCLGKEVTFTQMKAVAAAIIHNYDIQVVEGHPVVPNVSIILYMKYGLMVMINNRWP</sequence>
<evidence type="ECO:0000256" key="7">
    <source>
        <dbReference type="RuleBase" id="RU000461"/>
    </source>
</evidence>
<comment type="caution">
    <text evidence="8">The sequence shown here is derived from an EMBL/GenBank/DDBJ whole genome shotgun (WGS) entry which is preliminary data.</text>
</comment>
<evidence type="ECO:0000256" key="3">
    <source>
        <dbReference type="ARBA" id="ARBA00022723"/>
    </source>
</evidence>
<dbReference type="PROSITE" id="PS00086">
    <property type="entry name" value="CYTOCHROME_P450"/>
    <property type="match status" value="1"/>
</dbReference>
<reference evidence="8" key="1">
    <citation type="submission" date="2022-12" db="EMBL/GenBank/DDBJ databases">
        <title>Draft genome assemblies for two species of Escallonia (Escalloniales).</title>
        <authorList>
            <person name="Chanderbali A."/>
            <person name="Dervinis C."/>
            <person name="Anghel I."/>
            <person name="Soltis D."/>
            <person name="Soltis P."/>
            <person name="Zapata F."/>
        </authorList>
    </citation>
    <scope>NUCLEOTIDE SEQUENCE</scope>
    <source>
        <strain evidence="8">UCBG64.0493</strain>
        <tissue evidence="8">Leaf</tissue>
    </source>
</reference>
<evidence type="ECO:0000256" key="6">
    <source>
        <dbReference type="PIRSR" id="PIRSR602401-1"/>
    </source>
</evidence>
<comment type="cofactor">
    <cofactor evidence="1 6">
        <name>heme</name>
        <dbReference type="ChEBI" id="CHEBI:30413"/>
    </cofactor>
</comment>
<dbReference type="Proteomes" id="UP001188597">
    <property type="component" value="Unassembled WGS sequence"/>
</dbReference>
<protein>
    <recommendedName>
        <fullName evidence="10">Cytochrome P450</fullName>
    </recommendedName>
</protein>